<evidence type="ECO:0000313" key="3">
    <source>
        <dbReference type="Proteomes" id="UP000239800"/>
    </source>
</evidence>
<keyword evidence="1" id="KW-0812">Transmembrane</keyword>
<proteinExistence type="predicted"/>
<keyword evidence="1" id="KW-1133">Transmembrane helix</keyword>
<evidence type="ECO:0000313" key="2">
    <source>
        <dbReference type="EMBL" id="PQB04649.1"/>
    </source>
</evidence>
<organism evidence="2 3">
    <name type="scientific">Aureitalea marina</name>
    <dbReference type="NCBI Taxonomy" id="930804"/>
    <lineage>
        <taxon>Bacteria</taxon>
        <taxon>Pseudomonadati</taxon>
        <taxon>Bacteroidota</taxon>
        <taxon>Flavobacteriia</taxon>
        <taxon>Flavobacteriales</taxon>
        <taxon>Flavobacteriaceae</taxon>
        <taxon>Aureitalea</taxon>
    </lineage>
</organism>
<keyword evidence="1" id="KW-0472">Membrane</keyword>
<keyword evidence="3" id="KW-1185">Reference proteome</keyword>
<feature type="transmembrane region" description="Helical" evidence="1">
    <location>
        <begin position="153"/>
        <end position="169"/>
    </location>
</feature>
<feature type="transmembrane region" description="Helical" evidence="1">
    <location>
        <begin position="189"/>
        <end position="210"/>
    </location>
</feature>
<dbReference type="OrthoDB" id="1049480at2"/>
<gene>
    <name evidence="2" type="ORF">BST85_06880</name>
</gene>
<protein>
    <recommendedName>
        <fullName evidence="4">Glycerophosphoryl diester phosphodiesterase membrane domain-containing protein</fullName>
    </recommendedName>
</protein>
<dbReference type="Proteomes" id="UP000239800">
    <property type="component" value="Unassembled WGS sequence"/>
</dbReference>
<feature type="transmembrane region" description="Helical" evidence="1">
    <location>
        <begin position="239"/>
        <end position="268"/>
    </location>
</feature>
<dbReference type="EMBL" id="MQUB01000001">
    <property type="protein sequence ID" value="PQB04649.1"/>
    <property type="molecule type" value="Genomic_DNA"/>
</dbReference>
<name>A0A2S7KPU4_9FLAO</name>
<evidence type="ECO:0008006" key="4">
    <source>
        <dbReference type="Google" id="ProtNLM"/>
    </source>
</evidence>
<feature type="transmembrane region" description="Helical" evidence="1">
    <location>
        <begin position="34"/>
        <end position="53"/>
    </location>
</feature>
<feature type="transmembrane region" description="Helical" evidence="1">
    <location>
        <begin position="73"/>
        <end position="97"/>
    </location>
</feature>
<evidence type="ECO:0000256" key="1">
    <source>
        <dbReference type="SAM" id="Phobius"/>
    </source>
</evidence>
<dbReference type="AlphaFoldDB" id="A0A2S7KPU4"/>
<comment type="caution">
    <text evidence="2">The sequence shown here is derived from an EMBL/GenBank/DDBJ whole genome shotgun (WGS) entry which is preliminary data.</text>
</comment>
<dbReference type="RefSeq" id="WP_104812577.1">
    <property type="nucleotide sequence ID" value="NZ_MQUB01000001.1"/>
</dbReference>
<sequence length="291" mass="33115">MKETIQFRKQRELGDILSDTFKFIRMEWKPLGSLIIRIPGIALLAVVLSYIYYIRSTVGSFGLNDSSWPGSAITSGFEAVIAVFLLLGSALIFYSLLYGTILFYIKEYVQQDGEVDPRKVERQLRDGIWDLFGLNFLNAIIIVAGSIFCLIPGIYFAVVLASTFSIMIMEKRDITDSIGYSFKLIKGEWWITFATLLVVGILYYIIALIFQVPQYLYFFVRAFTSSAEISGDPGEMFDWIYVALSSIGMMAQYLLQTIMVVATALVYFNLHERKFHTGTLETIESIGKRER</sequence>
<reference evidence="2 3" key="1">
    <citation type="submission" date="2016-11" db="EMBL/GenBank/DDBJ databases">
        <title>Trade-off between light-utilization and light-protection in marine flavobacteria.</title>
        <authorList>
            <person name="Kumagai Y."/>
        </authorList>
    </citation>
    <scope>NUCLEOTIDE SEQUENCE [LARGE SCALE GENOMIC DNA]</scope>
    <source>
        <strain evidence="2 3">NBRC 107741</strain>
    </source>
</reference>
<accession>A0A2S7KPU4</accession>
<feature type="transmembrane region" description="Helical" evidence="1">
    <location>
        <begin position="128"/>
        <end position="147"/>
    </location>
</feature>